<dbReference type="FunFam" id="3.20.20.70:FF:000016">
    <property type="entry name" value="Triosephosphate isomerase"/>
    <property type="match status" value="1"/>
</dbReference>
<dbReference type="Pfam" id="PF00121">
    <property type="entry name" value="TIM"/>
    <property type="match status" value="1"/>
</dbReference>
<dbReference type="GO" id="GO:0005829">
    <property type="term" value="C:cytosol"/>
    <property type="evidence" value="ECO:0007669"/>
    <property type="project" value="TreeGrafter"/>
</dbReference>
<dbReference type="PANTHER" id="PTHR21139:SF42">
    <property type="entry name" value="TRIOSEPHOSPHATE ISOMERASE"/>
    <property type="match status" value="1"/>
</dbReference>
<dbReference type="InterPro" id="IPR000652">
    <property type="entry name" value="Triosephosphate_isomerase"/>
</dbReference>
<keyword evidence="5 9" id="KW-0312">Gluconeogenesis</keyword>
<dbReference type="PROSITE" id="PS00171">
    <property type="entry name" value="TIM_1"/>
    <property type="match status" value="1"/>
</dbReference>
<comment type="subcellular location">
    <subcellularLocation>
        <location evidence="9 10">Cytoplasm</location>
    </subcellularLocation>
</comment>
<evidence type="ECO:0000256" key="4">
    <source>
        <dbReference type="ARBA" id="ARBA00019397"/>
    </source>
</evidence>
<dbReference type="InterPro" id="IPR022896">
    <property type="entry name" value="TrioseP_Isoase_bac/euk"/>
</dbReference>
<dbReference type="InterPro" id="IPR020861">
    <property type="entry name" value="Triosephosphate_isomerase_AS"/>
</dbReference>
<dbReference type="RefSeq" id="WP_160722612.1">
    <property type="nucleotide sequence ID" value="NZ_SUMG01000018.1"/>
</dbReference>
<proteinExistence type="inferred from homology"/>
<dbReference type="EMBL" id="SUMG01000018">
    <property type="protein sequence ID" value="NBG89194.1"/>
    <property type="molecule type" value="Genomic_DNA"/>
</dbReference>
<feature type="binding site" evidence="9">
    <location>
        <position position="212"/>
    </location>
    <ligand>
        <name>substrate</name>
    </ligand>
</feature>
<comment type="pathway">
    <text evidence="1 9 10">Carbohydrate degradation; glycolysis; D-glyceraldehyde 3-phosphate from glycerone phosphate: step 1/1.</text>
</comment>
<dbReference type="GO" id="GO:0046166">
    <property type="term" value="P:glyceraldehyde-3-phosphate biosynthetic process"/>
    <property type="evidence" value="ECO:0007669"/>
    <property type="project" value="TreeGrafter"/>
</dbReference>
<comment type="function">
    <text evidence="9">Involved in the gluconeogenesis. Catalyzes stereospecifically the conversion of dihydroxyacetone phosphate (DHAP) to D-glyceraldehyde-3-phosphate (G3P).</text>
</comment>
<dbReference type="EC" id="5.3.1.1" evidence="3 9"/>
<feature type="active site" description="Proton acceptor" evidence="9">
    <location>
        <position position="166"/>
    </location>
</feature>
<dbReference type="Gene3D" id="3.20.20.70">
    <property type="entry name" value="Aldolase class I"/>
    <property type="match status" value="1"/>
</dbReference>
<evidence type="ECO:0000256" key="9">
    <source>
        <dbReference type="HAMAP-Rule" id="MF_00147"/>
    </source>
</evidence>
<dbReference type="PROSITE" id="PS51440">
    <property type="entry name" value="TIM_2"/>
    <property type="match status" value="1"/>
</dbReference>
<dbReference type="SUPFAM" id="SSF51351">
    <property type="entry name" value="Triosephosphate isomerase (TIM)"/>
    <property type="match status" value="1"/>
</dbReference>
<evidence type="ECO:0000256" key="10">
    <source>
        <dbReference type="RuleBase" id="RU363013"/>
    </source>
</evidence>
<comment type="catalytic activity">
    <reaction evidence="9 10">
        <text>D-glyceraldehyde 3-phosphate = dihydroxyacetone phosphate</text>
        <dbReference type="Rhea" id="RHEA:18585"/>
        <dbReference type="ChEBI" id="CHEBI:57642"/>
        <dbReference type="ChEBI" id="CHEBI:59776"/>
        <dbReference type="EC" id="5.3.1.1"/>
    </reaction>
</comment>
<organism evidence="11 12">
    <name type="scientific">Isachenkonia alkalipeptolytica</name>
    <dbReference type="NCBI Taxonomy" id="2565777"/>
    <lineage>
        <taxon>Bacteria</taxon>
        <taxon>Bacillati</taxon>
        <taxon>Bacillota</taxon>
        <taxon>Clostridia</taxon>
        <taxon>Eubacteriales</taxon>
        <taxon>Clostridiaceae</taxon>
        <taxon>Isachenkonia</taxon>
    </lineage>
</organism>
<keyword evidence="12" id="KW-1185">Reference proteome</keyword>
<keyword evidence="8 9" id="KW-0413">Isomerase</keyword>
<protein>
    <recommendedName>
        <fullName evidence="4 9">Triosephosphate isomerase</fullName>
        <shortName evidence="9">TIM</shortName>
        <shortName evidence="9">TPI</shortName>
        <ecNumber evidence="3 9">5.3.1.1</ecNumber>
    </recommendedName>
    <alternativeName>
        <fullName evidence="9">Triose-phosphate isomerase</fullName>
    </alternativeName>
</protein>
<comment type="similarity">
    <text evidence="2 9 10">Belongs to the triosephosphate isomerase family.</text>
</comment>
<evidence type="ECO:0000256" key="5">
    <source>
        <dbReference type="ARBA" id="ARBA00022432"/>
    </source>
</evidence>
<feature type="binding site" evidence="9">
    <location>
        <begin position="9"/>
        <end position="11"/>
    </location>
    <ligand>
        <name>substrate</name>
    </ligand>
</feature>
<feature type="active site" description="Electrophile" evidence="9">
    <location>
        <position position="94"/>
    </location>
</feature>
<evidence type="ECO:0000313" key="12">
    <source>
        <dbReference type="Proteomes" id="UP000449710"/>
    </source>
</evidence>
<name>A0AA43XMU4_9CLOT</name>
<reference evidence="11 12" key="1">
    <citation type="submission" date="2019-04" db="EMBL/GenBank/DDBJ databases">
        <title>Isachenkonia alkalipeptolytica gen. nov. sp. nov. a new anaerobic, alkiliphilic organothrophic bacterium capable to reduce synthesized ferrihydrite isolated from a soda lake.</title>
        <authorList>
            <person name="Toshchakov S.V."/>
            <person name="Zavarzina D.G."/>
            <person name="Zhilina T.N."/>
            <person name="Kostrikina N.A."/>
            <person name="Kublanov I.V."/>
        </authorList>
    </citation>
    <scope>NUCLEOTIDE SEQUENCE [LARGE SCALE GENOMIC DNA]</scope>
    <source>
        <strain evidence="11 12">Z-1701</strain>
    </source>
</reference>
<dbReference type="Proteomes" id="UP000449710">
    <property type="component" value="Unassembled WGS sequence"/>
</dbReference>
<keyword evidence="6 9" id="KW-0963">Cytoplasm</keyword>
<dbReference type="AlphaFoldDB" id="A0AA43XMU4"/>
<dbReference type="GO" id="GO:0019563">
    <property type="term" value="P:glycerol catabolic process"/>
    <property type="evidence" value="ECO:0007669"/>
    <property type="project" value="TreeGrafter"/>
</dbReference>
<sequence>MRIPIIAGNWKMNKNKKDTKKFIEDFEALIGDTEVEVVICPPFTSLDSASQMLKNSSVKLGAQNMSWEDHGAFTGEVSPEMLLEQQVEFVIIGHSERRQIFSETDDRINKKVLKALEKELRPILCVGETLEEREGEKAFEVVKNQLVQGLKNISGEDASKVVVAYEPVWAIGTGKTATPEDANEMAAFIRNTIKELYTEEISEEMIIQYGGSVKPGNVEEIMNQTDIDGALVGGASLEAKDFIEIVNF</sequence>
<comment type="pathway">
    <text evidence="9 10">Carbohydrate biosynthesis; gluconeogenesis.</text>
</comment>
<evidence type="ECO:0000256" key="6">
    <source>
        <dbReference type="ARBA" id="ARBA00022490"/>
    </source>
</evidence>
<accession>A0AA43XMU4</accession>
<feature type="binding site" evidence="9">
    <location>
        <position position="172"/>
    </location>
    <ligand>
        <name>substrate</name>
    </ligand>
</feature>
<evidence type="ECO:0000256" key="8">
    <source>
        <dbReference type="ARBA" id="ARBA00023235"/>
    </source>
</evidence>
<gene>
    <name evidence="9" type="primary">tpiA</name>
    <name evidence="11" type="ORF">ISALK_11905</name>
</gene>
<keyword evidence="7 9" id="KW-0324">Glycolysis</keyword>
<dbReference type="GO" id="GO:0004807">
    <property type="term" value="F:triose-phosphate isomerase activity"/>
    <property type="evidence" value="ECO:0007669"/>
    <property type="project" value="UniProtKB-UniRule"/>
</dbReference>
<evidence type="ECO:0000313" key="11">
    <source>
        <dbReference type="EMBL" id="NBG89194.1"/>
    </source>
</evidence>
<dbReference type="GO" id="GO:0006096">
    <property type="term" value="P:glycolytic process"/>
    <property type="evidence" value="ECO:0007669"/>
    <property type="project" value="UniProtKB-UniRule"/>
</dbReference>
<evidence type="ECO:0000256" key="1">
    <source>
        <dbReference type="ARBA" id="ARBA00004680"/>
    </source>
</evidence>
<dbReference type="PANTHER" id="PTHR21139">
    <property type="entry name" value="TRIOSEPHOSPHATE ISOMERASE"/>
    <property type="match status" value="1"/>
</dbReference>
<feature type="binding site" evidence="9">
    <location>
        <begin position="233"/>
        <end position="234"/>
    </location>
    <ligand>
        <name>substrate</name>
    </ligand>
</feature>
<dbReference type="NCBIfam" id="TIGR00419">
    <property type="entry name" value="tim"/>
    <property type="match status" value="1"/>
</dbReference>
<dbReference type="GO" id="GO:0006094">
    <property type="term" value="P:gluconeogenesis"/>
    <property type="evidence" value="ECO:0007669"/>
    <property type="project" value="UniProtKB-UniRule"/>
</dbReference>
<evidence type="ECO:0000256" key="3">
    <source>
        <dbReference type="ARBA" id="ARBA00011940"/>
    </source>
</evidence>
<dbReference type="InterPro" id="IPR035990">
    <property type="entry name" value="TIM_sf"/>
</dbReference>
<dbReference type="HAMAP" id="MF_00147_B">
    <property type="entry name" value="TIM_B"/>
    <property type="match status" value="1"/>
</dbReference>
<evidence type="ECO:0000256" key="7">
    <source>
        <dbReference type="ARBA" id="ARBA00023152"/>
    </source>
</evidence>
<dbReference type="InterPro" id="IPR013785">
    <property type="entry name" value="Aldolase_TIM"/>
</dbReference>
<evidence type="ECO:0000256" key="2">
    <source>
        <dbReference type="ARBA" id="ARBA00007422"/>
    </source>
</evidence>
<comment type="caution">
    <text evidence="11">The sequence shown here is derived from an EMBL/GenBank/DDBJ whole genome shotgun (WGS) entry which is preliminary data.</text>
</comment>
<comment type="subunit">
    <text evidence="9 10">Homodimer.</text>
</comment>
<dbReference type="CDD" id="cd00311">
    <property type="entry name" value="TIM"/>
    <property type="match status" value="1"/>
</dbReference>